<keyword evidence="1" id="KW-0677">Repeat</keyword>
<dbReference type="InterPro" id="IPR036770">
    <property type="entry name" value="Ankyrin_rpt-contain_sf"/>
</dbReference>
<keyword evidence="5" id="KW-1185">Reference proteome</keyword>
<evidence type="ECO:0000256" key="3">
    <source>
        <dbReference type="PROSITE-ProRule" id="PRU00023"/>
    </source>
</evidence>
<dbReference type="InterPro" id="IPR002110">
    <property type="entry name" value="Ankyrin_rpt"/>
</dbReference>
<protein>
    <submittedName>
        <fullName evidence="4">Ankyrin repeat, SAM and basic leucine zipper domain-containing protein 1</fullName>
    </submittedName>
</protein>
<dbReference type="PROSITE" id="PS50297">
    <property type="entry name" value="ANK_REP_REGION"/>
    <property type="match status" value="1"/>
</dbReference>
<keyword evidence="2 3" id="KW-0040">ANK repeat</keyword>
<comment type="caution">
    <text evidence="4">The sequence shown here is derived from an EMBL/GenBank/DDBJ whole genome shotgun (WGS) entry which is preliminary data.</text>
</comment>
<evidence type="ECO:0000256" key="2">
    <source>
        <dbReference type="ARBA" id="ARBA00023043"/>
    </source>
</evidence>
<name>A0AAV4HLV7_9GAST</name>
<dbReference type="PANTHER" id="PTHR24173">
    <property type="entry name" value="ANKYRIN REPEAT CONTAINING"/>
    <property type="match status" value="1"/>
</dbReference>
<evidence type="ECO:0000313" key="5">
    <source>
        <dbReference type="Proteomes" id="UP000762676"/>
    </source>
</evidence>
<dbReference type="Gene3D" id="1.25.40.20">
    <property type="entry name" value="Ankyrin repeat-containing domain"/>
    <property type="match status" value="1"/>
</dbReference>
<dbReference type="SUPFAM" id="SSF48403">
    <property type="entry name" value="Ankyrin repeat"/>
    <property type="match status" value="1"/>
</dbReference>
<dbReference type="PANTHER" id="PTHR24173:SF74">
    <property type="entry name" value="ANKYRIN REPEAT DOMAIN-CONTAINING PROTEIN 16"/>
    <property type="match status" value="1"/>
</dbReference>
<organism evidence="4 5">
    <name type="scientific">Elysia marginata</name>
    <dbReference type="NCBI Taxonomy" id="1093978"/>
    <lineage>
        <taxon>Eukaryota</taxon>
        <taxon>Metazoa</taxon>
        <taxon>Spiralia</taxon>
        <taxon>Lophotrochozoa</taxon>
        <taxon>Mollusca</taxon>
        <taxon>Gastropoda</taxon>
        <taxon>Heterobranchia</taxon>
        <taxon>Euthyneura</taxon>
        <taxon>Panpulmonata</taxon>
        <taxon>Sacoglossa</taxon>
        <taxon>Placobranchoidea</taxon>
        <taxon>Plakobranchidae</taxon>
        <taxon>Elysia</taxon>
    </lineage>
</organism>
<accession>A0AAV4HLV7</accession>
<gene>
    <name evidence="4" type="ORF">ElyMa_002779500</name>
</gene>
<dbReference type="Pfam" id="PF12796">
    <property type="entry name" value="Ank_2"/>
    <property type="match status" value="1"/>
</dbReference>
<evidence type="ECO:0000256" key="1">
    <source>
        <dbReference type="ARBA" id="ARBA00022737"/>
    </source>
</evidence>
<dbReference type="Proteomes" id="UP000762676">
    <property type="component" value="Unassembled WGS sequence"/>
</dbReference>
<dbReference type="AlphaFoldDB" id="A0AAV4HLV7"/>
<feature type="repeat" description="ANK" evidence="3">
    <location>
        <begin position="90"/>
        <end position="125"/>
    </location>
</feature>
<dbReference type="SMART" id="SM00248">
    <property type="entry name" value="ANK"/>
    <property type="match status" value="5"/>
</dbReference>
<sequence length="406" mass="45158">MDRSQFITAVLYQDIEEIKRQVAAEKCSLGLACLGEDPTAPLDDDILSMTFGNGKTPLMIAATEAKANSIKYFIKEMQISPRILNLRNEDGDTALMMAASQKGKQSVLCVQYLAEAGTDLNLVNKKGCTPLILALRKRSTQAVSLLLDKGASVNTGAPEGFTPLSFAMGRDIPKLIRYGLDPTRSRRDQDCLHKSAKKDRNAVVRALVRGGFPPLDFLFVSPAVNRAGILAHRPKIENPISPLAVALYAKRPDVAKYLVLNRFFTRYDVLRLCQDGTVRENLEVSRRVQSAQTEQCLEVVDFLSSVLTRPLSLRDLCLVTVSSALSHDFATYPQGSLEDQDTWMCKPTFVERVESLTIPPAFKRELLHQTPSSAVCVRSWEDITLGEENNFPPCYCKFCDGEDNRY</sequence>
<feature type="repeat" description="ANK" evidence="3">
    <location>
        <begin position="126"/>
        <end position="158"/>
    </location>
</feature>
<dbReference type="PROSITE" id="PS50088">
    <property type="entry name" value="ANK_REPEAT"/>
    <property type="match status" value="2"/>
</dbReference>
<dbReference type="EMBL" id="BMAT01005724">
    <property type="protein sequence ID" value="GFR98861.1"/>
    <property type="molecule type" value="Genomic_DNA"/>
</dbReference>
<reference evidence="4 5" key="1">
    <citation type="journal article" date="2021" name="Elife">
        <title>Chloroplast acquisition without the gene transfer in kleptoplastic sea slugs, Plakobranchus ocellatus.</title>
        <authorList>
            <person name="Maeda T."/>
            <person name="Takahashi S."/>
            <person name="Yoshida T."/>
            <person name="Shimamura S."/>
            <person name="Takaki Y."/>
            <person name="Nagai Y."/>
            <person name="Toyoda A."/>
            <person name="Suzuki Y."/>
            <person name="Arimoto A."/>
            <person name="Ishii H."/>
            <person name="Satoh N."/>
            <person name="Nishiyama T."/>
            <person name="Hasebe M."/>
            <person name="Maruyama T."/>
            <person name="Minagawa J."/>
            <person name="Obokata J."/>
            <person name="Shigenobu S."/>
        </authorList>
    </citation>
    <scope>NUCLEOTIDE SEQUENCE [LARGE SCALE GENOMIC DNA]</scope>
</reference>
<proteinExistence type="predicted"/>
<evidence type="ECO:0000313" key="4">
    <source>
        <dbReference type="EMBL" id="GFR98861.1"/>
    </source>
</evidence>